<evidence type="ECO:0000256" key="6">
    <source>
        <dbReference type="SAM" id="Phobius"/>
    </source>
</evidence>
<keyword evidence="5 6" id="KW-0472">Membrane</keyword>
<feature type="transmembrane region" description="Helical" evidence="6">
    <location>
        <begin position="119"/>
        <end position="141"/>
    </location>
</feature>
<evidence type="ECO:0000256" key="5">
    <source>
        <dbReference type="ARBA" id="ARBA00023136"/>
    </source>
</evidence>
<feature type="transmembrane region" description="Helical" evidence="6">
    <location>
        <begin position="365"/>
        <end position="385"/>
    </location>
</feature>
<evidence type="ECO:0000313" key="8">
    <source>
        <dbReference type="Proteomes" id="UP000005947"/>
    </source>
</evidence>
<organism evidence="7 8">
    <name type="scientific">Fannyhessea vaginae DSM 15829</name>
    <dbReference type="NCBI Taxonomy" id="525256"/>
    <lineage>
        <taxon>Bacteria</taxon>
        <taxon>Bacillati</taxon>
        <taxon>Actinomycetota</taxon>
        <taxon>Coriobacteriia</taxon>
        <taxon>Coriobacteriales</taxon>
        <taxon>Atopobiaceae</taxon>
        <taxon>Fannyhessea</taxon>
    </lineage>
</organism>
<feature type="transmembrane region" description="Helical" evidence="6">
    <location>
        <begin position="199"/>
        <end position="222"/>
    </location>
</feature>
<dbReference type="AlphaFoldDB" id="F1T5E0"/>
<reference evidence="7 8" key="1">
    <citation type="submission" date="2011-02" db="EMBL/GenBank/DDBJ databases">
        <authorList>
            <person name="Muzny D."/>
            <person name="Qin X."/>
            <person name="Buhay C."/>
            <person name="Dugan-Rocha S."/>
            <person name="Ding Y."/>
            <person name="Chen G."/>
            <person name="Hawes A."/>
            <person name="Holder M."/>
            <person name="Jhangiani S."/>
            <person name="Johnson A."/>
            <person name="Khan Z."/>
            <person name="Li Z."/>
            <person name="Liu W."/>
            <person name="Liu X."/>
            <person name="Perez L."/>
            <person name="Shen H."/>
            <person name="Wang Q."/>
            <person name="Watt J."/>
            <person name="Xi L."/>
            <person name="Xin Y."/>
            <person name="Zhou J."/>
            <person name="Deng J."/>
            <person name="Jiang H."/>
            <person name="Liu Y."/>
            <person name="Qu J."/>
            <person name="Song X.-Z."/>
            <person name="Zhang L."/>
            <person name="Villasana D."/>
            <person name="Johnson A."/>
            <person name="Liu J."/>
            <person name="Liyanage D."/>
            <person name="Lorensuhewa L."/>
            <person name="Robinson T."/>
            <person name="Song A."/>
            <person name="Song B.-B."/>
            <person name="Dinh H."/>
            <person name="Thornton R."/>
            <person name="Coyle M."/>
            <person name="Francisco L."/>
            <person name="Jackson L."/>
            <person name="Javaid M."/>
            <person name="Korchina V."/>
            <person name="Kovar C."/>
            <person name="Mata R."/>
            <person name="Mathew T."/>
            <person name="Ngo R."/>
            <person name="Nguyen L."/>
            <person name="Nguyen N."/>
            <person name="Okwuonu G."/>
            <person name="Ongeri F."/>
            <person name="Pham C."/>
            <person name="Simmons D."/>
            <person name="Wilczek-Boney K."/>
            <person name="Hale W."/>
            <person name="Jakkamsetti A."/>
            <person name="Pham P."/>
            <person name="Ruth R."/>
            <person name="San Lucas F."/>
            <person name="Warren J."/>
            <person name="Zhang J."/>
            <person name="Zhao Z."/>
            <person name="Zhou C."/>
            <person name="Zhu D."/>
            <person name="Lee S."/>
            <person name="Bess C."/>
            <person name="Blankenburg K."/>
            <person name="Forbes L."/>
            <person name="Fu Q."/>
            <person name="Gubbala S."/>
            <person name="Hirani K."/>
            <person name="Jayaseelan J.C."/>
            <person name="Lara F."/>
            <person name="Munidasa M."/>
            <person name="Palculict T."/>
            <person name="Patil S."/>
            <person name="Pu L.-L."/>
            <person name="Saada N."/>
            <person name="Tang L."/>
            <person name="Weissenberger G."/>
            <person name="Zhu Y."/>
            <person name="Hemphill L."/>
            <person name="Shang Y."/>
            <person name="Youmans B."/>
            <person name="Ayvaz T."/>
            <person name="Ross M."/>
            <person name="Santibanez J."/>
            <person name="Aqrawi P."/>
            <person name="Gross S."/>
            <person name="Joshi V."/>
            <person name="Fowler G."/>
            <person name="Nazareth L."/>
            <person name="Reid J."/>
            <person name="Worley K."/>
            <person name="Petrosino J."/>
            <person name="Highlander S."/>
            <person name="Gibbs R."/>
        </authorList>
    </citation>
    <scope>NUCLEOTIDE SEQUENCE [LARGE SCALE GENOMIC DNA]</scope>
    <source>
        <strain evidence="7 8">DSM 15829</strain>
    </source>
</reference>
<feature type="transmembrane region" description="Helical" evidence="6">
    <location>
        <begin position="228"/>
        <end position="252"/>
    </location>
</feature>
<keyword evidence="2" id="KW-1003">Cell membrane</keyword>
<gene>
    <name evidence="7" type="ORF">HMPREF0091_10818</name>
</gene>
<feature type="transmembrane region" description="Helical" evidence="6">
    <location>
        <begin position="83"/>
        <end position="99"/>
    </location>
</feature>
<dbReference type="GO" id="GO:0005886">
    <property type="term" value="C:plasma membrane"/>
    <property type="evidence" value="ECO:0007669"/>
    <property type="project" value="UniProtKB-SubCell"/>
</dbReference>
<accession>F1T5E0</accession>
<dbReference type="eggNOG" id="COG0392">
    <property type="taxonomic scope" value="Bacteria"/>
</dbReference>
<proteinExistence type="predicted"/>
<evidence type="ECO:0000256" key="2">
    <source>
        <dbReference type="ARBA" id="ARBA00022475"/>
    </source>
</evidence>
<dbReference type="EMBL" id="ACGK02000001">
    <property type="protein sequence ID" value="EGF23871.1"/>
    <property type="molecule type" value="Genomic_DNA"/>
</dbReference>
<feature type="transmembrane region" description="Helical" evidence="6">
    <location>
        <begin position="306"/>
        <end position="327"/>
    </location>
</feature>
<evidence type="ECO:0000256" key="4">
    <source>
        <dbReference type="ARBA" id="ARBA00022989"/>
    </source>
</evidence>
<evidence type="ECO:0000256" key="1">
    <source>
        <dbReference type="ARBA" id="ARBA00004651"/>
    </source>
</evidence>
<comment type="subcellular location">
    <subcellularLocation>
        <location evidence="1">Cell membrane</location>
        <topology evidence="1">Multi-pass membrane protein</topology>
    </subcellularLocation>
</comment>
<dbReference type="Proteomes" id="UP000005947">
    <property type="component" value="Unassembled WGS sequence"/>
</dbReference>
<comment type="caution">
    <text evidence="7">The sequence shown here is derived from an EMBL/GenBank/DDBJ whole genome shotgun (WGS) entry which is preliminary data.</text>
</comment>
<evidence type="ECO:0000256" key="3">
    <source>
        <dbReference type="ARBA" id="ARBA00022692"/>
    </source>
</evidence>
<dbReference type="NCBIfam" id="TIGR00374">
    <property type="entry name" value="flippase-like domain"/>
    <property type="match status" value="1"/>
</dbReference>
<evidence type="ECO:0000313" key="7">
    <source>
        <dbReference type="EMBL" id="EGF23871.1"/>
    </source>
</evidence>
<protein>
    <recommendedName>
        <fullName evidence="9">TIGR00374 family protein</fullName>
    </recommendedName>
</protein>
<sequence>MLKEHAVKYKPIEHTAPRSMQYENTRKEVILQQPHVARQSKTTRDVKNRAPKNVSIRVSASSSVSENQEQAEQQSMSLVRKSLLFLCAVGVAYLLYLVFSGQLDEFIEALQGVNTDWVIYAMLCYVVYYILGVSAYIIAVIKDPHCPVGIRDLMSVEASGIFFYNLTPNGAGGPPSQIFRLTRAGLSIAQAGALEYTRFIIYEAGEGIFAALMMLFRGHYFFETYGDVFYVGAALFLFKILQVFGLLAICLWPQSIARVGKFALKMLSHIGYFRKTSQAWSATFEAQITEFSHGFKSAAKNIPEMLLTLLITLFQLGCLYALPWFVLKAFGLPADLLTCLACGSMLELLTSAVPLPGGTLGAEGGFAFLFMPMFGVNTAAGYVVWRMVEYFLPVLAAVPLLGLRSTHQATIHARWTHLEKRVKRLAQRGIKEYTSPHSDGVRIAIHSKTKSQSKKKSRL</sequence>
<keyword evidence="4 6" id="KW-1133">Transmembrane helix</keyword>
<dbReference type="InterPro" id="IPR022791">
    <property type="entry name" value="L-PG_synthase/AglD"/>
</dbReference>
<keyword evidence="8" id="KW-1185">Reference proteome</keyword>
<dbReference type="PANTHER" id="PTHR39087:SF2">
    <property type="entry name" value="UPF0104 MEMBRANE PROTEIN MJ1595"/>
    <property type="match status" value="1"/>
</dbReference>
<dbReference type="Pfam" id="PF03706">
    <property type="entry name" value="LPG_synthase_TM"/>
    <property type="match status" value="1"/>
</dbReference>
<name>F1T5E0_9ACTN</name>
<evidence type="ECO:0008006" key="9">
    <source>
        <dbReference type="Google" id="ProtNLM"/>
    </source>
</evidence>
<dbReference type="PANTHER" id="PTHR39087">
    <property type="entry name" value="UPF0104 MEMBRANE PROTEIN MJ1595"/>
    <property type="match status" value="1"/>
</dbReference>
<keyword evidence="3 6" id="KW-0812">Transmembrane</keyword>